<gene>
    <name evidence="3" type="ORF">FV139_17335</name>
</gene>
<reference evidence="3 4" key="1">
    <citation type="submission" date="2019-08" db="EMBL/GenBank/DDBJ databases">
        <title>Parahaliea maris sp. nov., isolated from the surface seawater.</title>
        <authorList>
            <person name="Liu Y."/>
        </authorList>
    </citation>
    <scope>NUCLEOTIDE SEQUENCE [LARGE SCALE GENOMIC DNA]</scope>
    <source>
        <strain evidence="3 4">HSLHS9</strain>
    </source>
</reference>
<protein>
    <submittedName>
        <fullName evidence="3">Uncharacterized protein</fullName>
    </submittedName>
</protein>
<dbReference type="InterPro" id="IPR019734">
    <property type="entry name" value="TPR_rpt"/>
</dbReference>
<dbReference type="InterPro" id="IPR011990">
    <property type="entry name" value="TPR-like_helical_dom_sf"/>
</dbReference>
<evidence type="ECO:0000256" key="1">
    <source>
        <dbReference type="PROSITE-ProRule" id="PRU00339"/>
    </source>
</evidence>
<dbReference type="Pfam" id="PF13432">
    <property type="entry name" value="TPR_16"/>
    <property type="match status" value="1"/>
</dbReference>
<proteinExistence type="predicted"/>
<sequence>MNAISRKQRAVLVASTVAVLILAVGSWRDPEFWRSNDQRGDALMRDKAYREAARVYTDPWRIGVAQYRNGDFEEAARTFARVPGATGAFDQGNALLMHGAYDDAIKSYDRALGFRPGWEEAEANKALALARKQKIENAGKNRDKEQTGAFTPDDVVFDQKGDNQQGEPELLNSEELSDAELRATWLRRVQTSPGDFLRAKFAYQAAHRGQDSDTEEGTQP</sequence>
<dbReference type="Gene3D" id="1.25.40.10">
    <property type="entry name" value="Tetratricopeptide repeat domain"/>
    <property type="match status" value="1"/>
</dbReference>
<feature type="region of interest" description="Disordered" evidence="2">
    <location>
        <begin position="137"/>
        <end position="176"/>
    </location>
</feature>
<evidence type="ECO:0000256" key="2">
    <source>
        <dbReference type="SAM" id="MobiDB-lite"/>
    </source>
</evidence>
<dbReference type="PROSITE" id="PS50005">
    <property type="entry name" value="TPR"/>
    <property type="match status" value="1"/>
</dbReference>
<accession>A0A5C8ZSK9</accession>
<comment type="caution">
    <text evidence="3">The sequence shown here is derived from an EMBL/GenBank/DDBJ whole genome shotgun (WGS) entry which is preliminary data.</text>
</comment>
<dbReference type="EMBL" id="VRZA01000007">
    <property type="protein sequence ID" value="TXS90744.1"/>
    <property type="molecule type" value="Genomic_DNA"/>
</dbReference>
<dbReference type="RefSeq" id="WP_148069742.1">
    <property type="nucleotide sequence ID" value="NZ_VRZA01000007.1"/>
</dbReference>
<feature type="repeat" description="TPR" evidence="1">
    <location>
        <begin position="85"/>
        <end position="118"/>
    </location>
</feature>
<dbReference type="AlphaFoldDB" id="A0A5C8ZSK9"/>
<evidence type="ECO:0000313" key="4">
    <source>
        <dbReference type="Proteomes" id="UP000321039"/>
    </source>
</evidence>
<keyword evidence="4" id="KW-1185">Reference proteome</keyword>
<organism evidence="3 4">
    <name type="scientific">Parahaliea maris</name>
    <dbReference type="NCBI Taxonomy" id="2716870"/>
    <lineage>
        <taxon>Bacteria</taxon>
        <taxon>Pseudomonadati</taxon>
        <taxon>Pseudomonadota</taxon>
        <taxon>Gammaproteobacteria</taxon>
        <taxon>Cellvibrionales</taxon>
        <taxon>Halieaceae</taxon>
        <taxon>Parahaliea</taxon>
    </lineage>
</organism>
<name>A0A5C8ZSK9_9GAMM</name>
<keyword evidence="1" id="KW-0802">TPR repeat</keyword>
<feature type="compositionally biased region" description="Basic and acidic residues" evidence="2">
    <location>
        <begin position="137"/>
        <end position="146"/>
    </location>
</feature>
<dbReference type="SUPFAM" id="SSF48452">
    <property type="entry name" value="TPR-like"/>
    <property type="match status" value="1"/>
</dbReference>
<dbReference type="Proteomes" id="UP000321039">
    <property type="component" value="Unassembled WGS sequence"/>
</dbReference>
<evidence type="ECO:0000313" key="3">
    <source>
        <dbReference type="EMBL" id="TXS90744.1"/>
    </source>
</evidence>